<evidence type="ECO:0000313" key="6">
    <source>
        <dbReference type="Proteomes" id="UP000186385"/>
    </source>
</evidence>
<keyword evidence="2" id="KW-0597">Phosphoprotein</keyword>
<keyword evidence="1" id="KW-0596">Phosphopantetheine</keyword>
<accession>A0A1N7AB45</accession>
<dbReference type="PROSITE" id="PS00012">
    <property type="entry name" value="PHOSPHOPANTETHEINE"/>
    <property type="match status" value="1"/>
</dbReference>
<dbReference type="RefSeq" id="WP_045849444.1">
    <property type="nucleotide sequence ID" value="NZ_FTLX01000007.1"/>
</dbReference>
<sequence>MTFEAFREYIAKTVHTESKLIQKETSLCEDLGVDSLQLVNLLVEISEFFQVELGQIQSNEDLQTVGNLYQLFGGIDYEQSV</sequence>
<evidence type="ECO:0000313" key="4">
    <source>
        <dbReference type="EMBL" id="OXS75759.1"/>
    </source>
</evidence>
<evidence type="ECO:0000256" key="2">
    <source>
        <dbReference type="ARBA" id="ARBA00022553"/>
    </source>
</evidence>
<reference evidence="5 6" key="1">
    <citation type="submission" date="2017-01" db="EMBL/GenBank/DDBJ databases">
        <authorList>
            <person name="Mah S.A."/>
            <person name="Swanson W.J."/>
            <person name="Moy G.W."/>
            <person name="Vacquier V.D."/>
        </authorList>
    </citation>
    <scope>NUCLEOTIDE SEQUENCE [LARGE SCALE GENOMIC DNA]</scope>
    <source>
        <strain evidence="5 6">NIO-1016</strain>
    </source>
</reference>
<evidence type="ECO:0000313" key="7">
    <source>
        <dbReference type="Proteomes" id="UP000215545"/>
    </source>
</evidence>
<dbReference type="AlphaFoldDB" id="A0A1N7AB45"/>
<organism evidence="5 6">
    <name type="scientific">Domibacillus enclensis</name>
    <dbReference type="NCBI Taxonomy" id="1017273"/>
    <lineage>
        <taxon>Bacteria</taxon>
        <taxon>Bacillati</taxon>
        <taxon>Bacillota</taxon>
        <taxon>Bacilli</taxon>
        <taxon>Bacillales</taxon>
        <taxon>Bacillaceae</taxon>
        <taxon>Domibacillus</taxon>
    </lineage>
</organism>
<protein>
    <submittedName>
        <fullName evidence="5">Acyl carrier protein</fullName>
    </submittedName>
</protein>
<dbReference type="EMBL" id="FTLX01000007">
    <property type="protein sequence ID" value="SIR36249.1"/>
    <property type="molecule type" value="Genomic_DNA"/>
</dbReference>
<dbReference type="Proteomes" id="UP000215545">
    <property type="component" value="Unassembled WGS sequence"/>
</dbReference>
<gene>
    <name evidence="4" type="ORF">B1B05_14605</name>
    <name evidence="5" type="ORF">SAMN05443094_107139</name>
</gene>
<dbReference type="Pfam" id="PF00550">
    <property type="entry name" value="PP-binding"/>
    <property type="match status" value="1"/>
</dbReference>
<reference evidence="7" key="2">
    <citation type="submission" date="2017-03" db="EMBL/GenBank/DDBJ databases">
        <title>Bacillus sp. V-88(T) DSM27956, whole genome shotgun sequencing project.</title>
        <authorList>
            <person name="Dastager S.G."/>
            <person name="Neurgaonkar P.S."/>
            <person name="Dharne M.S."/>
        </authorList>
    </citation>
    <scope>NUCLEOTIDE SEQUENCE [LARGE SCALE GENOMIC DNA]</scope>
    <source>
        <strain evidence="7">DSM 25145</strain>
    </source>
</reference>
<dbReference type="EMBL" id="MWSK01000007">
    <property type="protein sequence ID" value="OXS75759.1"/>
    <property type="molecule type" value="Genomic_DNA"/>
</dbReference>
<evidence type="ECO:0000256" key="1">
    <source>
        <dbReference type="ARBA" id="ARBA00022450"/>
    </source>
</evidence>
<feature type="domain" description="Carrier" evidence="3">
    <location>
        <begin position="5"/>
        <end position="70"/>
    </location>
</feature>
<dbReference type="STRING" id="1017273.SAMN05443094_107139"/>
<dbReference type="InterPro" id="IPR009081">
    <property type="entry name" value="PP-bd_ACP"/>
</dbReference>
<evidence type="ECO:0000313" key="5">
    <source>
        <dbReference type="EMBL" id="SIR36249.1"/>
    </source>
</evidence>
<dbReference type="InterPro" id="IPR006162">
    <property type="entry name" value="Ppantetheine_attach_site"/>
</dbReference>
<dbReference type="Gene3D" id="1.10.1200.10">
    <property type="entry name" value="ACP-like"/>
    <property type="match status" value="1"/>
</dbReference>
<dbReference type="InterPro" id="IPR036736">
    <property type="entry name" value="ACP-like_sf"/>
</dbReference>
<name>A0A1N7AB45_9BACI</name>
<dbReference type="SUPFAM" id="SSF47336">
    <property type="entry name" value="ACP-like"/>
    <property type="match status" value="1"/>
</dbReference>
<proteinExistence type="predicted"/>
<reference evidence="4" key="3">
    <citation type="submission" date="2017-03" db="EMBL/GenBank/DDBJ databases">
        <authorList>
            <person name="Dastager S.G."/>
            <person name="Neurgaonkar P.S."/>
            <person name="Dharne M.S."/>
        </authorList>
    </citation>
    <scope>NUCLEOTIDE SEQUENCE</scope>
    <source>
        <strain evidence="4">DSM 25145</strain>
    </source>
</reference>
<evidence type="ECO:0000259" key="3">
    <source>
        <dbReference type="Pfam" id="PF00550"/>
    </source>
</evidence>
<dbReference type="OrthoDB" id="9804551at2"/>
<keyword evidence="7" id="KW-1185">Reference proteome</keyword>
<dbReference type="Proteomes" id="UP000186385">
    <property type="component" value="Unassembled WGS sequence"/>
</dbReference>